<dbReference type="EMBL" id="LAZR01007244">
    <property type="protein sequence ID" value="KKM86517.1"/>
    <property type="molecule type" value="Genomic_DNA"/>
</dbReference>
<reference evidence="1" key="1">
    <citation type="journal article" date="2015" name="Nature">
        <title>Complex archaea that bridge the gap between prokaryotes and eukaryotes.</title>
        <authorList>
            <person name="Spang A."/>
            <person name="Saw J.H."/>
            <person name="Jorgensen S.L."/>
            <person name="Zaremba-Niedzwiedzka K."/>
            <person name="Martijn J."/>
            <person name="Lind A.E."/>
            <person name="van Eijk R."/>
            <person name="Schleper C."/>
            <person name="Guy L."/>
            <person name="Ettema T.J."/>
        </authorList>
    </citation>
    <scope>NUCLEOTIDE SEQUENCE</scope>
</reference>
<sequence>MNSTMKKVLPALLLATAFNTTSVIAADTKQDTVQNNFEKCMIGESIKAINPANQKLQKTNKIDASESLKNNVDTQTLLSSLDEQISAELDSSMSKINSQIDKNLSKVTSSITAYFSNLLSN</sequence>
<name>A0A0F9NZ32_9ZZZZ</name>
<comment type="caution">
    <text evidence="1">The sequence shown here is derived from an EMBL/GenBank/DDBJ whole genome shotgun (WGS) entry which is preliminary data.</text>
</comment>
<organism evidence="1">
    <name type="scientific">marine sediment metagenome</name>
    <dbReference type="NCBI Taxonomy" id="412755"/>
    <lineage>
        <taxon>unclassified sequences</taxon>
        <taxon>metagenomes</taxon>
        <taxon>ecological metagenomes</taxon>
    </lineage>
</organism>
<accession>A0A0F9NZ32</accession>
<gene>
    <name evidence="1" type="ORF">LCGC14_1278200</name>
</gene>
<proteinExistence type="predicted"/>
<protein>
    <submittedName>
        <fullName evidence="1">Uncharacterized protein</fullName>
    </submittedName>
</protein>
<dbReference type="AlphaFoldDB" id="A0A0F9NZ32"/>
<evidence type="ECO:0000313" key="1">
    <source>
        <dbReference type="EMBL" id="KKM86517.1"/>
    </source>
</evidence>